<evidence type="ECO:0000256" key="1">
    <source>
        <dbReference type="ARBA" id="ARBA00022741"/>
    </source>
</evidence>
<evidence type="ECO:0000256" key="5">
    <source>
        <dbReference type="ARBA" id="ARBA00023235"/>
    </source>
</evidence>
<evidence type="ECO:0000313" key="10">
    <source>
        <dbReference type="EMBL" id="QHT92392.1"/>
    </source>
</evidence>
<dbReference type="PROSITE" id="PS51198">
    <property type="entry name" value="UVRD_HELICASE_ATP_BIND"/>
    <property type="match status" value="1"/>
</dbReference>
<dbReference type="InterPro" id="IPR000212">
    <property type="entry name" value="DNA_helicase_UvrD/REP"/>
</dbReference>
<dbReference type="Gene3D" id="3.40.50.300">
    <property type="entry name" value="P-loop containing nucleotide triphosphate hydrolases"/>
    <property type="match status" value="2"/>
</dbReference>
<dbReference type="GO" id="GO:0043138">
    <property type="term" value="F:3'-5' DNA helicase activity"/>
    <property type="evidence" value="ECO:0007669"/>
    <property type="project" value="UniProtKB-EC"/>
</dbReference>
<evidence type="ECO:0000259" key="9">
    <source>
        <dbReference type="PROSITE" id="PS51198"/>
    </source>
</evidence>
<sequence>MNILEFSHGSVQLNDEQYRVVTSPPSENQRILASAGSGKTSTITARIAYLVQEYDIDPTKILLVSFSRSAAQEMIHRVHHLIGPVNMYAGTFHALAAQILRDRAPHLLRDQPFIDELPYRLMKWLESDMGSKWAKRFRTIIVDEFQDINEIQWQILKGFYHVTDAHDTCNTYNRPSTTMSIVGDDAQNIYTWRGSSVSFLLDFDKNLGHSVKDYQLCMNYRSTEAIVTIANSVMRFIPTLPFKEKMVAYQKGGQKPHVHFFFRASDEYDWIVNSIEKLIKKSKQINDPNAKQTTFAVLSRYNSDLFKIEERLHKKGISYKLCTSYSPEEKTQKHTKKVTLATIHASKGLEWDIVFFMNLHDDVFPSGKSDEDIISERRLFYVGVTRAKRGLFLTYSRQERSLSRFVREIPRPFLIFHNVASFTLSTNPALEHVLSIEDMIRGFDGGDWNTLREQNDVPLIQDKRTESIYPFGKLFAMPDWVRELDVRETWLNMMKIIALRECNLDKLDTLRTPEINEALLTLRVYREDIAFWELYEAELEHLLHHFMKHTREMPALDYATLQEYIAAHLPHLQWPAADLCHALVILAKIRGQLRPMRHTGFDLREFSFGVVRNSVPTEMRPEVLGSWHRVIDKSRKTNEILPDLWRMAALSSVLEGRNIPLYQYEAVCPHLIKDEQQDMVKAMMKSFKPWIATLEHPTFHFIFEAPDIRPIRFDIMTEKCAYYLFFDPQFVPSNEDKILLLLKQYAYEEVFDRSLDSIGFLNMATGITLHYEVTSTIRAQLSHMWQHLQQKYMEAPAPPYPPH</sequence>
<organism evidence="10">
    <name type="scientific">viral metagenome</name>
    <dbReference type="NCBI Taxonomy" id="1070528"/>
    <lineage>
        <taxon>unclassified sequences</taxon>
        <taxon>metagenomes</taxon>
        <taxon>organismal metagenomes</taxon>
    </lineage>
</organism>
<comment type="catalytic activity">
    <reaction evidence="8">
        <text>ATP + H2O = ADP + phosphate + H(+)</text>
        <dbReference type="Rhea" id="RHEA:13065"/>
        <dbReference type="ChEBI" id="CHEBI:15377"/>
        <dbReference type="ChEBI" id="CHEBI:15378"/>
        <dbReference type="ChEBI" id="CHEBI:30616"/>
        <dbReference type="ChEBI" id="CHEBI:43474"/>
        <dbReference type="ChEBI" id="CHEBI:456216"/>
        <dbReference type="EC" id="5.6.2.4"/>
    </reaction>
</comment>
<accession>A0A6C0IHF8</accession>
<evidence type="ECO:0000256" key="7">
    <source>
        <dbReference type="ARBA" id="ARBA00034808"/>
    </source>
</evidence>
<proteinExistence type="predicted"/>
<dbReference type="InterPro" id="IPR027417">
    <property type="entry name" value="P-loop_NTPase"/>
</dbReference>
<evidence type="ECO:0000256" key="6">
    <source>
        <dbReference type="ARBA" id="ARBA00034617"/>
    </source>
</evidence>
<dbReference type="InterPro" id="IPR014016">
    <property type="entry name" value="UvrD-like_ATP-bd"/>
</dbReference>
<dbReference type="Pfam" id="PF13361">
    <property type="entry name" value="UvrD_C"/>
    <property type="match status" value="2"/>
</dbReference>
<evidence type="ECO:0000256" key="4">
    <source>
        <dbReference type="ARBA" id="ARBA00022840"/>
    </source>
</evidence>
<comment type="catalytic activity">
    <reaction evidence="6">
        <text>Couples ATP hydrolysis with the unwinding of duplex DNA by translocating in the 3'-5' direction.</text>
        <dbReference type="EC" id="5.6.2.4"/>
    </reaction>
</comment>
<dbReference type="GO" id="GO:0005524">
    <property type="term" value="F:ATP binding"/>
    <property type="evidence" value="ECO:0007669"/>
    <property type="project" value="UniProtKB-KW"/>
</dbReference>
<dbReference type="EC" id="5.6.2.4" evidence="7"/>
<keyword evidence="2" id="KW-0378">Hydrolase</keyword>
<dbReference type="Pfam" id="PF00580">
    <property type="entry name" value="UvrD-helicase"/>
    <property type="match status" value="2"/>
</dbReference>
<dbReference type="CDD" id="cd18807">
    <property type="entry name" value="SF1_C_UvrD"/>
    <property type="match status" value="1"/>
</dbReference>
<dbReference type="GO" id="GO:0003677">
    <property type="term" value="F:DNA binding"/>
    <property type="evidence" value="ECO:0007669"/>
    <property type="project" value="InterPro"/>
</dbReference>
<keyword evidence="1" id="KW-0547">Nucleotide-binding</keyword>
<dbReference type="EMBL" id="MN740183">
    <property type="protein sequence ID" value="QHT92392.1"/>
    <property type="molecule type" value="Genomic_DNA"/>
</dbReference>
<name>A0A6C0IHF8_9ZZZZ</name>
<keyword evidence="4" id="KW-0067">ATP-binding</keyword>
<evidence type="ECO:0000256" key="8">
    <source>
        <dbReference type="ARBA" id="ARBA00048988"/>
    </source>
</evidence>
<keyword evidence="3" id="KW-0347">Helicase</keyword>
<keyword evidence="5" id="KW-0413">Isomerase</keyword>
<evidence type="ECO:0000256" key="3">
    <source>
        <dbReference type="ARBA" id="ARBA00022806"/>
    </source>
</evidence>
<feature type="domain" description="UvrD-like helicase ATP-binding" evidence="9">
    <location>
        <begin position="12"/>
        <end position="223"/>
    </location>
</feature>
<dbReference type="AlphaFoldDB" id="A0A6C0IHF8"/>
<dbReference type="InterPro" id="IPR014017">
    <property type="entry name" value="DNA_helicase_UvrD-like_C"/>
</dbReference>
<dbReference type="SUPFAM" id="SSF52540">
    <property type="entry name" value="P-loop containing nucleoside triphosphate hydrolases"/>
    <property type="match status" value="1"/>
</dbReference>
<dbReference type="CDD" id="cd17932">
    <property type="entry name" value="DEXQc_UvrD"/>
    <property type="match status" value="1"/>
</dbReference>
<dbReference type="PANTHER" id="PTHR11070">
    <property type="entry name" value="UVRD / RECB / PCRA DNA HELICASE FAMILY MEMBER"/>
    <property type="match status" value="1"/>
</dbReference>
<protein>
    <recommendedName>
        <fullName evidence="7">DNA 3'-5' helicase</fullName>
        <ecNumber evidence="7">5.6.2.4</ecNumber>
    </recommendedName>
</protein>
<dbReference type="GO" id="GO:0016787">
    <property type="term" value="F:hydrolase activity"/>
    <property type="evidence" value="ECO:0007669"/>
    <property type="project" value="UniProtKB-KW"/>
</dbReference>
<dbReference type="PANTHER" id="PTHR11070:SF2">
    <property type="entry name" value="ATP-DEPENDENT DNA HELICASE SRS2"/>
    <property type="match status" value="1"/>
</dbReference>
<reference evidence="10" key="1">
    <citation type="journal article" date="2020" name="Nature">
        <title>Giant virus diversity and host interactions through global metagenomics.</title>
        <authorList>
            <person name="Schulz F."/>
            <person name="Roux S."/>
            <person name="Paez-Espino D."/>
            <person name="Jungbluth S."/>
            <person name="Walsh D.A."/>
            <person name="Denef V.J."/>
            <person name="McMahon K.D."/>
            <person name="Konstantinidis K.T."/>
            <person name="Eloe-Fadrosh E.A."/>
            <person name="Kyrpides N.C."/>
            <person name="Woyke T."/>
        </authorList>
    </citation>
    <scope>NUCLEOTIDE SEQUENCE</scope>
    <source>
        <strain evidence="10">GVMAG-M-3300023184-88</strain>
    </source>
</reference>
<evidence type="ECO:0000256" key="2">
    <source>
        <dbReference type="ARBA" id="ARBA00022801"/>
    </source>
</evidence>